<dbReference type="InterPro" id="IPR031359">
    <property type="entry name" value="NACHT_N"/>
</dbReference>
<gene>
    <name evidence="3" type="ORF">BO78DRAFT_452879</name>
</gene>
<dbReference type="VEuPathDB" id="FungiDB:BO78DRAFT_452879"/>
<evidence type="ECO:0000259" key="2">
    <source>
        <dbReference type="PROSITE" id="PS50837"/>
    </source>
</evidence>
<dbReference type="PANTHER" id="PTHR10039:SF14">
    <property type="entry name" value="NACHT DOMAIN-CONTAINING PROTEIN"/>
    <property type="match status" value="1"/>
</dbReference>
<dbReference type="STRING" id="1448318.A0A319DYD7"/>
<dbReference type="InterPro" id="IPR007111">
    <property type="entry name" value="NACHT_NTPase"/>
</dbReference>
<dbReference type="PANTHER" id="PTHR10039">
    <property type="entry name" value="AMELOGENIN"/>
    <property type="match status" value="1"/>
</dbReference>
<evidence type="ECO:0000256" key="1">
    <source>
        <dbReference type="ARBA" id="ARBA00022737"/>
    </source>
</evidence>
<keyword evidence="1" id="KW-0677">Repeat</keyword>
<sequence>MANIRTSANLNSVRLVTLWPIIYPPPATKGHKLRNKTDRRPDAPENTPTKLEHVWFHAYSELRMENEGLVRSYEKKWFKVLASPEDRKRVESGQLQELLEEIVPEQAGKHGGVVKKIVSTILDNKDPVSQAVAGRPYAQLAWGGVLALLMATTRVFKEPQHALEGLEVMTDILVRHNTEQINFKSLYEPTSSEESLIRNTVKLYSRVLEYQIRLAEQCYSHRAIATIRNVFQVDNWGDMTKKLQGLDKRIIDELKTQKEAREQIERRLQEMHPVTRATWARVKEKSIFHEGTRRETRDAIHKWSEDPEGKPILWLSGLPGTGKSTVLRTIAAELSPRDSNSPRLGASFFFNKDDPVGSNIRNLFPTLACDLVETVPGFGAAVSQAIGSKSNIQDRSVEDQWRYFIQDPLLTLKGIFSSQIIVIIDAIDEIVIEDGIVGHLLQRLSETERLRFLISCRSESPARFQGLEAMVQERELGKIDVNNTDDNDITCVLTHQLAQISAKFPDLPPDVLGQDTAKELALQTDGFFFCLYAEILDRVLTIESEDDEGVSPLFQKVVGAMAVLRQPLSFPSLGKLISASDDDSDYIIAKIRSVIDVSEPECPPAFIHFSFKDYVLDDSRCPNHLFHITKERQHAELFCGCMKVMRETLHGDVRKLHNHSSTIDAGSCREQLPQHVSYACIFWVEHLSLSGLLLKQESHGVEEFLNRHFMHWLEHMAWLKMIPEADGALADLYKMGISGSLKGFVENALGLLREFKTSNDEFPSEIYTAQNNHASATRLNMISSEECDSSVLDI</sequence>
<dbReference type="EMBL" id="KZ826388">
    <property type="protein sequence ID" value="PYI02821.1"/>
    <property type="molecule type" value="Genomic_DNA"/>
</dbReference>
<accession>A0A319DYD7</accession>
<reference evidence="3 4" key="1">
    <citation type="submission" date="2018-02" db="EMBL/GenBank/DDBJ databases">
        <title>The genomes of Aspergillus section Nigri reveals drivers in fungal speciation.</title>
        <authorList>
            <consortium name="DOE Joint Genome Institute"/>
            <person name="Vesth T.C."/>
            <person name="Nybo J."/>
            <person name="Theobald S."/>
            <person name="Brandl J."/>
            <person name="Frisvad J.C."/>
            <person name="Nielsen K.F."/>
            <person name="Lyhne E.K."/>
            <person name="Kogle M.E."/>
            <person name="Kuo A."/>
            <person name="Riley R."/>
            <person name="Clum A."/>
            <person name="Nolan M."/>
            <person name="Lipzen A."/>
            <person name="Salamov A."/>
            <person name="Henrissat B."/>
            <person name="Wiebenga A."/>
            <person name="De vries R.P."/>
            <person name="Grigoriev I.V."/>
            <person name="Mortensen U.H."/>
            <person name="Andersen M.R."/>
            <person name="Baker S.E."/>
        </authorList>
    </citation>
    <scope>NUCLEOTIDE SEQUENCE [LARGE SCALE GENOMIC DNA]</scope>
    <source>
        <strain evidence="3 4">CBS 121057</strain>
    </source>
</reference>
<organism evidence="3 4">
    <name type="scientific">Aspergillus sclerotiicarbonarius (strain CBS 121057 / IBT 28362)</name>
    <dbReference type="NCBI Taxonomy" id="1448318"/>
    <lineage>
        <taxon>Eukaryota</taxon>
        <taxon>Fungi</taxon>
        <taxon>Dikarya</taxon>
        <taxon>Ascomycota</taxon>
        <taxon>Pezizomycotina</taxon>
        <taxon>Eurotiomycetes</taxon>
        <taxon>Eurotiomycetidae</taxon>
        <taxon>Eurotiales</taxon>
        <taxon>Aspergillaceae</taxon>
        <taxon>Aspergillus</taxon>
        <taxon>Aspergillus subgen. Circumdati</taxon>
    </lineage>
</organism>
<protein>
    <recommendedName>
        <fullName evidence="2">NACHT domain-containing protein</fullName>
    </recommendedName>
</protein>
<feature type="domain" description="NACHT" evidence="2">
    <location>
        <begin position="311"/>
        <end position="460"/>
    </location>
</feature>
<keyword evidence="4" id="KW-1185">Reference proteome</keyword>
<dbReference type="PROSITE" id="PS50837">
    <property type="entry name" value="NACHT"/>
    <property type="match status" value="1"/>
</dbReference>
<dbReference type="Gene3D" id="3.40.50.300">
    <property type="entry name" value="P-loop containing nucleotide triphosphate hydrolases"/>
    <property type="match status" value="1"/>
</dbReference>
<evidence type="ECO:0000313" key="3">
    <source>
        <dbReference type="EMBL" id="PYI02821.1"/>
    </source>
</evidence>
<dbReference type="SUPFAM" id="SSF52540">
    <property type="entry name" value="P-loop containing nucleoside triphosphate hydrolases"/>
    <property type="match status" value="1"/>
</dbReference>
<dbReference type="OrthoDB" id="21416at2759"/>
<dbReference type="InterPro" id="IPR056884">
    <property type="entry name" value="NPHP3-like_N"/>
</dbReference>
<evidence type="ECO:0000313" key="4">
    <source>
        <dbReference type="Proteomes" id="UP000248423"/>
    </source>
</evidence>
<dbReference type="Proteomes" id="UP000248423">
    <property type="component" value="Unassembled WGS sequence"/>
</dbReference>
<dbReference type="InterPro" id="IPR027417">
    <property type="entry name" value="P-loop_NTPase"/>
</dbReference>
<dbReference type="Pfam" id="PF24883">
    <property type="entry name" value="NPHP3_N"/>
    <property type="match status" value="1"/>
</dbReference>
<name>A0A319DYD7_ASPSB</name>
<proteinExistence type="predicted"/>
<dbReference type="Pfam" id="PF17100">
    <property type="entry name" value="NACHT_N"/>
    <property type="match status" value="1"/>
</dbReference>
<dbReference type="AlphaFoldDB" id="A0A319DYD7"/>